<protein>
    <submittedName>
        <fullName evidence="1">Uncharacterized protein</fullName>
    </submittedName>
</protein>
<comment type="caution">
    <text evidence="1">The sequence shown here is derived from an EMBL/GenBank/DDBJ whole genome shotgun (WGS) entry which is preliminary data.</text>
</comment>
<evidence type="ECO:0000313" key="1">
    <source>
        <dbReference type="EMBL" id="MDQ0474829.1"/>
    </source>
</evidence>
<keyword evidence="2" id="KW-1185">Reference proteome</keyword>
<reference evidence="1 2" key="1">
    <citation type="submission" date="2023-07" db="EMBL/GenBank/DDBJ databases">
        <title>Genomic Encyclopedia of Type Strains, Phase IV (KMG-IV): sequencing the most valuable type-strain genomes for metagenomic binning, comparative biology and taxonomic classification.</title>
        <authorList>
            <person name="Goeker M."/>
        </authorList>
    </citation>
    <scope>NUCLEOTIDE SEQUENCE [LARGE SCALE GENOMIC DNA]</scope>
    <source>
        <strain evidence="1 2">DSM 19619</strain>
    </source>
</reference>
<evidence type="ECO:0000313" key="2">
    <source>
        <dbReference type="Proteomes" id="UP001242480"/>
    </source>
</evidence>
<name>A0ABU0JKM4_9HYPH</name>
<dbReference type="Proteomes" id="UP001242480">
    <property type="component" value="Unassembled WGS sequence"/>
</dbReference>
<dbReference type="RefSeq" id="WP_307285096.1">
    <property type="nucleotide sequence ID" value="NZ_JAUSVX010000026.1"/>
</dbReference>
<sequence>MAPRKKSAKPAAAPEETIHALIDQLQQHRALAPGADKLVAIAGDSKALFELASRSLAASATGLGECRRAQPFKPLRLVLKDEGLFWCCTHDPPHSVKVG</sequence>
<gene>
    <name evidence="1" type="ORF">QO011_007871</name>
</gene>
<organism evidence="1 2">
    <name type="scientific">Labrys wisconsinensis</name>
    <dbReference type="NCBI Taxonomy" id="425677"/>
    <lineage>
        <taxon>Bacteria</taxon>
        <taxon>Pseudomonadati</taxon>
        <taxon>Pseudomonadota</taxon>
        <taxon>Alphaproteobacteria</taxon>
        <taxon>Hyphomicrobiales</taxon>
        <taxon>Xanthobacteraceae</taxon>
        <taxon>Labrys</taxon>
    </lineage>
</organism>
<dbReference type="EMBL" id="JAUSVX010000026">
    <property type="protein sequence ID" value="MDQ0474829.1"/>
    <property type="molecule type" value="Genomic_DNA"/>
</dbReference>
<proteinExistence type="predicted"/>
<accession>A0ABU0JKM4</accession>